<dbReference type="KEGG" id="cfr:116658127"/>
<dbReference type="Proteomes" id="UP000694856">
    <property type="component" value="Chromosome 20"/>
</dbReference>
<feature type="compositionally biased region" description="Low complexity" evidence="1">
    <location>
        <begin position="178"/>
        <end position="192"/>
    </location>
</feature>
<organism evidence="2 3">
    <name type="scientific">Camelus ferus</name>
    <name type="common">Wild bactrian camel</name>
    <name type="synonym">Camelus bactrianus ferus</name>
    <dbReference type="NCBI Taxonomy" id="419612"/>
    <lineage>
        <taxon>Eukaryota</taxon>
        <taxon>Metazoa</taxon>
        <taxon>Chordata</taxon>
        <taxon>Craniata</taxon>
        <taxon>Vertebrata</taxon>
        <taxon>Euteleostomi</taxon>
        <taxon>Mammalia</taxon>
        <taxon>Eutheria</taxon>
        <taxon>Laurasiatheria</taxon>
        <taxon>Artiodactyla</taxon>
        <taxon>Tylopoda</taxon>
        <taxon>Camelidae</taxon>
        <taxon>Camelus</taxon>
    </lineage>
</organism>
<protein>
    <submittedName>
        <fullName evidence="3">Uncharacterized protein LOC116658127</fullName>
    </submittedName>
</protein>
<sequence>MDCSAHSSRHVSCPVKEAQVMKKEWQSAGSHFWAAGLGSPGEGRGRPAIRGLEKKRRAREVWAGSVDTRVGRSRARARLGSLQISGAGGKRLESLTRLPAQQKGKRKEKLFFFFFFLVCFNFSCSPQCGSGRGQGTSHLPSLRCAVSRASFFGHAHPPLGARSAASSVHGRRSHSRARAAAPAPRISARGAAVSGGGADLRGPTQAWGPALGWTEPAPGESPLPEPAAPSRRFRSRGYCDADTEAWAEMRRARPKVVTAPGGPG</sequence>
<feature type="region of interest" description="Disordered" evidence="1">
    <location>
        <begin position="161"/>
        <end position="237"/>
    </location>
</feature>
<reference evidence="3" key="1">
    <citation type="submission" date="2025-08" db="UniProtKB">
        <authorList>
            <consortium name="RefSeq"/>
        </authorList>
    </citation>
    <scope>IDENTIFICATION</scope>
    <source>
        <tissue evidence="3">Ear skin</tissue>
    </source>
</reference>
<dbReference type="RefSeq" id="XP_032318250.1">
    <property type="nucleotide sequence ID" value="XM_032462359.1"/>
</dbReference>
<evidence type="ECO:0000256" key="1">
    <source>
        <dbReference type="SAM" id="MobiDB-lite"/>
    </source>
</evidence>
<name>A0A8B8RLQ5_CAMFR</name>
<keyword evidence="2" id="KW-1185">Reference proteome</keyword>
<gene>
    <name evidence="3" type="primary">LOC116658127</name>
</gene>
<dbReference type="GeneID" id="116658127"/>
<evidence type="ECO:0000313" key="2">
    <source>
        <dbReference type="Proteomes" id="UP000694856"/>
    </source>
</evidence>
<evidence type="ECO:0000313" key="3">
    <source>
        <dbReference type="RefSeq" id="XP_032318250.1"/>
    </source>
</evidence>
<accession>A0A8B8RLQ5</accession>
<proteinExistence type="predicted"/>
<dbReference type="AlphaFoldDB" id="A0A8B8RLQ5"/>